<comment type="subcellular location">
    <subcellularLocation>
        <location evidence="2">Membrane</location>
    </subcellularLocation>
</comment>
<dbReference type="InterPro" id="IPR005467">
    <property type="entry name" value="His_kinase_dom"/>
</dbReference>
<keyword evidence="5" id="KW-0808">Transferase</keyword>
<dbReference type="SMART" id="SM00091">
    <property type="entry name" value="PAS"/>
    <property type="match status" value="4"/>
</dbReference>
<name>N6UCZ7_9HYPH</name>
<evidence type="ECO:0000256" key="12">
    <source>
        <dbReference type="ARBA" id="ARBA00023136"/>
    </source>
</evidence>
<keyword evidence="8 17" id="KW-0418">Kinase</keyword>
<dbReference type="GO" id="GO:0000155">
    <property type="term" value="F:phosphorelay sensor kinase activity"/>
    <property type="evidence" value="ECO:0007669"/>
    <property type="project" value="InterPro"/>
</dbReference>
<evidence type="ECO:0000256" key="11">
    <source>
        <dbReference type="ARBA" id="ARBA00023012"/>
    </source>
</evidence>
<keyword evidence="12" id="KW-0472">Membrane</keyword>
<reference evidence="17 18" key="1">
    <citation type="journal article" date="2012" name="BMC Genomics">
        <title>Genomic basis of broad host range and environmental adaptability of Rhizobium tropici CIAT 899 and Rhizobium sp. PRF 81 which are used in inoculants for common bean (Phaseolus vulgaris L.).</title>
        <authorList>
            <person name="Ormeno-Orrillo E."/>
            <person name="Menna P."/>
            <person name="Almeida L.G."/>
            <person name="Ollero F.J."/>
            <person name="Nicolas M.F."/>
            <person name="Pains Rodrigues E."/>
            <person name="Shigueyoshi Nakatani A."/>
            <person name="Silva Batista J.S."/>
            <person name="Oliveira Chueire L.M."/>
            <person name="Souza R.C."/>
            <person name="Ribeiro Vasconcelos A.T."/>
            <person name="Megias M."/>
            <person name="Hungria M."/>
            <person name="Martinez-Romero E."/>
        </authorList>
    </citation>
    <scope>NUCLEOTIDE SEQUENCE [LARGE SCALE GENOMIC DNA]</scope>
    <source>
        <strain evidence="17 18">PRF 81</strain>
    </source>
</reference>
<feature type="domain" description="Response regulatory" evidence="15">
    <location>
        <begin position="954"/>
        <end position="1074"/>
    </location>
</feature>
<dbReference type="SMART" id="SM00387">
    <property type="entry name" value="HATPase_c"/>
    <property type="match status" value="1"/>
</dbReference>
<keyword evidence="4 13" id="KW-0597">Phosphoprotein</keyword>
<dbReference type="CDD" id="cd00082">
    <property type="entry name" value="HisKA"/>
    <property type="match status" value="1"/>
</dbReference>
<dbReference type="InterPro" id="IPR003594">
    <property type="entry name" value="HATPase_dom"/>
</dbReference>
<dbReference type="InterPro" id="IPR000014">
    <property type="entry name" value="PAS"/>
</dbReference>
<protein>
    <recommendedName>
        <fullName evidence="3">histidine kinase</fullName>
        <ecNumber evidence="3">2.7.13.3</ecNumber>
    </recommendedName>
</protein>
<keyword evidence="9" id="KW-0067">ATP-binding</keyword>
<comment type="catalytic activity">
    <reaction evidence="1">
        <text>ATP + protein L-histidine = ADP + protein N-phospho-L-histidine.</text>
        <dbReference type="EC" id="2.7.13.3"/>
    </reaction>
</comment>
<dbReference type="FunFam" id="3.30.565.10:FF:000010">
    <property type="entry name" value="Sensor histidine kinase RcsC"/>
    <property type="match status" value="1"/>
</dbReference>
<dbReference type="SUPFAM" id="SSF47384">
    <property type="entry name" value="Homodimeric domain of signal transducing histidine kinase"/>
    <property type="match status" value="1"/>
</dbReference>
<dbReference type="Gene3D" id="3.30.450.20">
    <property type="entry name" value="PAS domain"/>
    <property type="match status" value="4"/>
</dbReference>
<evidence type="ECO:0000256" key="3">
    <source>
        <dbReference type="ARBA" id="ARBA00012438"/>
    </source>
</evidence>
<dbReference type="SUPFAM" id="SSF52172">
    <property type="entry name" value="CheY-like"/>
    <property type="match status" value="2"/>
</dbReference>
<evidence type="ECO:0000259" key="16">
    <source>
        <dbReference type="PROSITE" id="PS50112"/>
    </source>
</evidence>
<feature type="domain" description="PAS" evidence="16">
    <location>
        <begin position="139"/>
        <end position="185"/>
    </location>
</feature>
<dbReference type="EMBL" id="AQHN01000055">
    <property type="protein sequence ID" value="ENN88028.1"/>
    <property type="molecule type" value="Genomic_DNA"/>
</dbReference>
<dbReference type="Pfam" id="PF12860">
    <property type="entry name" value="PAS_7"/>
    <property type="match status" value="2"/>
</dbReference>
<evidence type="ECO:0000259" key="14">
    <source>
        <dbReference type="PROSITE" id="PS50109"/>
    </source>
</evidence>
<dbReference type="CDD" id="cd00156">
    <property type="entry name" value="REC"/>
    <property type="match status" value="1"/>
</dbReference>
<evidence type="ECO:0000313" key="18">
    <source>
        <dbReference type="Proteomes" id="UP000012429"/>
    </source>
</evidence>
<dbReference type="InterPro" id="IPR001789">
    <property type="entry name" value="Sig_transdc_resp-reg_receiver"/>
</dbReference>
<dbReference type="InterPro" id="IPR011006">
    <property type="entry name" value="CheY-like_superfamily"/>
</dbReference>
<dbReference type="SUPFAM" id="SSF55785">
    <property type="entry name" value="PYP-like sensor domain (PAS domain)"/>
    <property type="match status" value="3"/>
</dbReference>
<evidence type="ECO:0000313" key="17">
    <source>
        <dbReference type="EMBL" id="ENN88028.1"/>
    </source>
</evidence>
<evidence type="ECO:0000256" key="8">
    <source>
        <dbReference type="ARBA" id="ARBA00022777"/>
    </source>
</evidence>
<dbReference type="SMART" id="SM00388">
    <property type="entry name" value="HisKA"/>
    <property type="match status" value="1"/>
</dbReference>
<dbReference type="SUPFAM" id="SSF55874">
    <property type="entry name" value="ATPase domain of HSP90 chaperone/DNA topoisomerase II/histidine kinase"/>
    <property type="match status" value="1"/>
</dbReference>
<dbReference type="InterPro" id="IPR036097">
    <property type="entry name" value="HisK_dim/P_sf"/>
</dbReference>
<dbReference type="Proteomes" id="UP000012429">
    <property type="component" value="Unassembled WGS sequence"/>
</dbReference>
<accession>N6UCZ7</accession>
<dbReference type="Pfam" id="PF13426">
    <property type="entry name" value="PAS_9"/>
    <property type="match status" value="2"/>
</dbReference>
<feature type="domain" description="Histidine kinase" evidence="14">
    <location>
        <begin position="549"/>
        <end position="770"/>
    </location>
</feature>
<dbReference type="InterPro" id="IPR003661">
    <property type="entry name" value="HisK_dim/P_dom"/>
</dbReference>
<evidence type="ECO:0000256" key="13">
    <source>
        <dbReference type="PROSITE-ProRule" id="PRU00169"/>
    </source>
</evidence>
<evidence type="ECO:0000256" key="7">
    <source>
        <dbReference type="ARBA" id="ARBA00022741"/>
    </source>
</evidence>
<keyword evidence="18" id="KW-1185">Reference proteome</keyword>
<dbReference type="NCBIfam" id="TIGR00229">
    <property type="entry name" value="sensory_box"/>
    <property type="match status" value="1"/>
</dbReference>
<evidence type="ECO:0000259" key="15">
    <source>
        <dbReference type="PROSITE" id="PS50110"/>
    </source>
</evidence>
<comment type="caution">
    <text evidence="17">The sequence shown here is derived from an EMBL/GenBank/DDBJ whole genome shotgun (WGS) entry which is preliminary data.</text>
</comment>
<dbReference type="SMART" id="SM00448">
    <property type="entry name" value="REC"/>
    <property type="match status" value="2"/>
</dbReference>
<dbReference type="GO" id="GO:0016020">
    <property type="term" value="C:membrane"/>
    <property type="evidence" value="ECO:0007669"/>
    <property type="project" value="UniProtKB-SubCell"/>
</dbReference>
<dbReference type="STRING" id="363754.RHSP_50944"/>
<keyword evidence="11" id="KW-0902">Two-component regulatory system</keyword>
<dbReference type="FunFam" id="1.10.287.130:FF:000004">
    <property type="entry name" value="Ethylene receptor 1"/>
    <property type="match status" value="1"/>
</dbReference>
<dbReference type="RefSeq" id="WP_004116841.1">
    <property type="nucleotide sequence ID" value="NZ_AQHN01000055.1"/>
</dbReference>
<proteinExistence type="predicted"/>
<gene>
    <name evidence="17" type="ORF">RHSP_50944</name>
</gene>
<evidence type="ECO:0000256" key="5">
    <source>
        <dbReference type="ARBA" id="ARBA00022679"/>
    </source>
</evidence>
<keyword evidence="7" id="KW-0547">Nucleotide-binding</keyword>
<keyword evidence="10" id="KW-1133">Transmembrane helix</keyword>
<feature type="modified residue" description="4-aspartylphosphate" evidence="13">
    <location>
        <position position="1003"/>
    </location>
</feature>
<dbReference type="InterPro" id="IPR036890">
    <property type="entry name" value="HATPase_C_sf"/>
</dbReference>
<dbReference type="Gene3D" id="3.30.565.10">
    <property type="entry name" value="Histidine kinase-like ATPase, C-terminal domain"/>
    <property type="match status" value="1"/>
</dbReference>
<evidence type="ECO:0000256" key="10">
    <source>
        <dbReference type="ARBA" id="ARBA00022989"/>
    </source>
</evidence>
<dbReference type="InterPro" id="IPR004358">
    <property type="entry name" value="Sig_transdc_His_kin-like_C"/>
</dbReference>
<dbReference type="Pfam" id="PF02518">
    <property type="entry name" value="HATPase_c"/>
    <property type="match status" value="1"/>
</dbReference>
<dbReference type="Gene3D" id="3.40.50.2300">
    <property type="match status" value="2"/>
</dbReference>
<dbReference type="EC" id="2.7.13.3" evidence="3"/>
<dbReference type="PROSITE" id="PS50112">
    <property type="entry name" value="PAS"/>
    <property type="match status" value="1"/>
</dbReference>
<dbReference type="CDD" id="cd00130">
    <property type="entry name" value="PAS"/>
    <property type="match status" value="1"/>
</dbReference>
<dbReference type="Gene3D" id="1.10.287.130">
    <property type="match status" value="1"/>
</dbReference>
<evidence type="ECO:0000256" key="4">
    <source>
        <dbReference type="ARBA" id="ARBA00022553"/>
    </source>
</evidence>
<dbReference type="InterPro" id="IPR035965">
    <property type="entry name" value="PAS-like_dom_sf"/>
</dbReference>
<dbReference type="PANTHER" id="PTHR45339">
    <property type="entry name" value="HYBRID SIGNAL TRANSDUCTION HISTIDINE KINASE J"/>
    <property type="match status" value="1"/>
</dbReference>
<evidence type="ECO:0000256" key="1">
    <source>
        <dbReference type="ARBA" id="ARBA00000085"/>
    </source>
</evidence>
<keyword evidence="6" id="KW-0812">Transmembrane</keyword>
<dbReference type="PRINTS" id="PR00344">
    <property type="entry name" value="BCTRLSENSOR"/>
</dbReference>
<dbReference type="PANTHER" id="PTHR45339:SF1">
    <property type="entry name" value="HYBRID SIGNAL TRANSDUCTION HISTIDINE KINASE J"/>
    <property type="match status" value="1"/>
</dbReference>
<dbReference type="PROSITE" id="PS50110">
    <property type="entry name" value="RESPONSE_REGULATORY"/>
    <property type="match status" value="2"/>
</dbReference>
<evidence type="ECO:0000256" key="9">
    <source>
        <dbReference type="ARBA" id="ARBA00022840"/>
    </source>
</evidence>
<dbReference type="Pfam" id="PF00512">
    <property type="entry name" value="HisKA"/>
    <property type="match status" value="1"/>
</dbReference>
<evidence type="ECO:0000256" key="6">
    <source>
        <dbReference type="ARBA" id="ARBA00022692"/>
    </source>
</evidence>
<dbReference type="CDD" id="cd16922">
    <property type="entry name" value="HATPase_EvgS-ArcB-TorS-like"/>
    <property type="match status" value="1"/>
</dbReference>
<organism evidence="17 18">
    <name type="scientific">Rhizobium freirei PRF 81</name>
    <dbReference type="NCBI Taxonomy" id="363754"/>
    <lineage>
        <taxon>Bacteria</taxon>
        <taxon>Pseudomonadati</taxon>
        <taxon>Pseudomonadota</taxon>
        <taxon>Alphaproteobacteria</taxon>
        <taxon>Hyphomicrobiales</taxon>
        <taxon>Rhizobiaceae</taxon>
        <taxon>Rhizobium/Agrobacterium group</taxon>
        <taxon>Rhizobium</taxon>
    </lineage>
</organism>
<dbReference type="PATRIC" id="fig|363754.4.peg.2495"/>
<dbReference type="OrthoDB" id="9810730at2"/>
<evidence type="ECO:0000256" key="2">
    <source>
        <dbReference type="ARBA" id="ARBA00004370"/>
    </source>
</evidence>
<dbReference type="AlphaFoldDB" id="N6UCZ7"/>
<sequence length="1086" mass="119786">MTLDGELLDIACRRIANLDRSAYIKNSELRYVAVNEAYARFFGHDISDFIGNRSHDLLDEGESAEREDKERRALVFSSEETALCFDPTGRQRARIQIESFSPSEDRVYIFGMFLDAPAASGSVPGPGPGPGQARTNVDQASFFRTVLEDLPVATFVRGADHRLIYSNPAHADITGLDRAEMLGKTEHEMFDVGADDFFAANEAALREGRGQEFESEMVDRQQVRRPVKIRLNRGTTADGSHYTIGSVTDISALKQREMQIIDAQARAEALHHDLDNILRSMPIGVLIHDSDYMVEYVNDAWYEIWEFSKDVRFEGQPYRDLIARHFALERFGPENQSVEDIYQARLAAMRKAGSHLQTEVDFADGKSVIIDARRISNGRTLMTYTDISSVKQQSQEITETRLALERLGELVSDAMQAMSQGMVIVQDGTIILANDTLRHMLNLPAELVEAGKKWSAAFNYCAARGDFGDDPESVRQSWGESVKAGKPIYYVFQVVGDRWIQLDAAIGGHRRWTVVLTDVTEMKEREADLQLLLARSSAADRAKSEFLTHMSHEIRTPMNGVLGMAELLAKTGLDARQKTFVDIIVKSSNALLTIINDILDFSRIDTGEMHLRKMAFDPIEALEDIAALLAAAASEKNIELIVRAAPGVPAAILGDAGRFRQIVTNLVGNAIKFTERGHVLVELDSQAEAGEDLLLMLRVEDTGIGIPDEKLSTIFDKFSLADSSFARRLEGSGLGLAITAGLVDLFGGSLSVESKWGKGSVFTVHLPMPLVAERGRPPDLPADVKGAGILIVEGHEIHRRILTEQLGQWGFDGYAAEDGSTALAILNAAFDMGVPVDAMVVDCNICDTNGHEVARAVRADPRFDALPVMFLTSMGTAGSEKEFTAVNGQLHLMKPVRANVLRNTIIDIVRTSRRRRASRQPSPAARRLPIDVEAAAAIQTTEQMTSARPGNTIDVLVAEDNEVNQIVFTQILQATKLRFLVVENGQAAVDAWRQLRPSLILMDVSMPVMNGHQATRMIRQFEAQAGHGWHVPIIGVTAQALEVDRVMCMEAGMDDCLSKPISPELLEGKIQHWLDAGAMKADRSNN</sequence>
<dbReference type="Pfam" id="PF00072">
    <property type="entry name" value="Response_reg"/>
    <property type="match status" value="2"/>
</dbReference>
<dbReference type="GO" id="GO:0005524">
    <property type="term" value="F:ATP binding"/>
    <property type="evidence" value="ECO:0007669"/>
    <property type="project" value="UniProtKB-KW"/>
</dbReference>
<feature type="modified residue" description="4-aspartylphosphate" evidence="13">
    <location>
        <position position="842"/>
    </location>
</feature>
<dbReference type="CDD" id="cd17546">
    <property type="entry name" value="REC_hyHK_CKI1_RcsC-like"/>
    <property type="match status" value="1"/>
</dbReference>
<feature type="domain" description="Response regulatory" evidence="15">
    <location>
        <begin position="788"/>
        <end position="909"/>
    </location>
</feature>
<dbReference type="PROSITE" id="PS50109">
    <property type="entry name" value="HIS_KIN"/>
    <property type="match status" value="1"/>
</dbReference>